<evidence type="ECO:0000313" key="13">
    <source>
        <dbReference type="Proteomes" id="UP000177029"/>
    </source>
</evidence>
<dbReference type="Proteomes" id="UP000177029">
    <property type="component" value="Unassembled WGS sequence"/>
</dbReference>
<accession>A0A1F8DTU7</accession>
<evidence type="ECO:0000256" key="4">
    <source>
        <dbReference type="ARBA" id="ARBA00022719"/>
    </source>
</evidence>
<dbReference type="SMART" id="SM00756">
    <property type="entry name" value="VKc"/>
    <property type="match status" value="1"/>
</dbReference>
<evidence type="ECO:0000256" key="7">
    <source>
        <dbReference type="ARBA" id="ARBA00023136"/>
    </source>
</evidence>
<evidence type="ECO:0000256" key="6">
    <source>
        <dbReference type="ARBA" id="ARBA00023002"/>
    </source>
</evidence>
<evidence type="ECO:0000313" key="12">
    <source>
        <dbReference type="EMBL" id="OGM91882.1"/>
    </source>
</evidence>
<gene>
    <name evidence="12" type="ORF">A2755_00765</name>
</gene>
<dbReference type="InterPro" id="IPR044698">
    <property type="entry name" value="VKOR/LTO1"/>
</dbReference>
<feature type="transmembrane region" description="Helical" evidence="10">
    <location>
        <begin position="109"/>
        <end position="131"/>
    </location>
</feature>
<dbReference type="CDD" id="cd12916">
    <property type="entry name" value="VKOR_1"/>
    <property type="match status" value="1"/>
</dbReference>
<evidence type="ECO:0000256" key="9">
    <source>
        <dbReference type="ARBA" id="ARBA00023284"/>
    </source>
</evidence>
<keyword evidence="7 10" id="KW-0472">Membrane</keyword>
<evidence type="ECO:0000256" key="8">
    <source>
        <dbReference type="ARBA" id="ARBA00023157"/>
    </source>
</evidence>
<feature type="domain" description="Vitamin K epoxide reductase" evidence="11">
    <location>
        <begin position="1"/>
        <end position="131"/>
    </location>
</feature>
<dbReference type="PANTHER" id="PTHR34573">
    <property type="entry name" value="VKC DOMAIN-CONTAINING PROTEIN"/>
    <property type="match status" value="1"/>
</dbReference>
<proteinExistence type="inferred from homology"/>
<evidence type="ECO:0000256" key="10">
    <source>
        <dbReference type="SAM" id="Phobius"/>
    </source>
</evidence>
<reference evidence="12 13" key="1">
    <citation type="journal article" date="2016" name="Nat. Commun.">
        <title>Thousands of microbial genomes shed light on interconnected biogeochemical processes in an aquifer system.</title>
        <authorList>
            <person name="Anantharaman K."/>
            <person name="Brown C.T."/>
            <person name="Hug L.A."/>
            <person name="Sharon I."/>
            <person name="Castelle C.J."/>
            <person name="Probst A.J."/>
            <person name="Thomas B.C."/>
            <person name="Singh A."/>
            <person name="Wilkins M.J."/>
            <person name="Karaoz U."/>
            <person name="Brodie E.L."/>
            <person name="Williams K.H."/>
            <person name="Hubbard S.S."/>
            <person name="Banfield J.F."/>
        </authorList>
    </citation>
    <scope>NUCLEOTIDE SEQUENCE [LARGE SCALE GENOMIC DNA]</scope>
</reference>
<comment type="similarity">
    <text evidence="2">Belongs to the VKOR family.</text>
</comment>
<keyword evidence="5 10" id="KW-1133">Transmembrane helix</keyword>
<dbReference type="AlphaFoldDB" id="A0A1F8DTU7"/>
<dbReference type="STRING" id="1802555.A2755_00765"/>
<keyword evidence="6" id="KW-0560">Oxidoreductase</keyword>
<dbReference type="PANTHER" id="PTHR34573:SF1">
    <property type="entry name" value="VITAMIN K EPOXIDE REDUCTASE DOMAIN-CONTAINING PROTEIN"/>
    <property type="match status" value="1"/>
</dbReference>
<keyword evidence="3 10" id="KW-0812">Transmembrane</keyword>
<evidence type="ECO:0000256" key="5">
    <source>
        <dbReference type="ARBA" id="ARBA00022989"/>
    </source>
</evidence>
<feature type="transmembrane region" description="Helical" evidence="10">
    <location>
        <begin position="84"/>
        <end position="103"/>
    </location>
</feature>
<comment type="caution">
    <text evidence="12">The sequence shown here is derived from an EMBL/GenBank/DDBJ whole genome shotgun (WGS) entry which is preliminary data.</text>
</comment>
<keyword evidence="8" id="KW-1015">Disulfide bond</keyword>
<dbReference type="InterPro" id="IPR038354">
    <property type="entry name" value="VKOR_sf"/>
</dbReference>
<protein>
    <recommendedName>
        <fullName evidence="11">Vitamin K epoxide reductase domain-containing protein</fullName>
    </recommendedName>
</protein>
<sequence length="139" mass="15158">MGKLFIIIVILLLVGLGNAAYVSAEKSSGGTVACYIVDGCDRVLSSPYAYLAGVPLYIWGIVYYALGLLLLALASKEKISRNIFFAYMCVGTAASLVFLYLQAFVIEAFCFSCLLSALFIFTLTILAWFYMRSLRGLAS</sequence>
<keyword evidence="4" id="KW-0874">Quinone</keyword>
<feature type="transmembrane region" description="Helical" evidence="10">
    <location>
        <begin position="48"/>
        <end position="72"/>
    </location>
</feature>
<evidence type="ECO:0000259" key="11">
    <source>
        <dbReference type="SMART" id="SM00756"/>
    </source>
</evidence>
<dbReference type="Gene3D" id="1.20.1440.130">
    <property type="entry name" value="VKOR domain"/>
    <property type="match status" value="1"/>
</dbReference>
<organism evidence="12 13">
    <name type="scientific">Candidatus Wolfebacteria bacterium RIFCSPHIGHO2_01_FULL_48_22</name>
    <dbReference type="NCBI Taxonomy" id="1802555"/>
    <lineage>
        <taxon>Bacteria</taxon>
        <taxon>Candidatus Wolfeibacteriota</taxon>
    </lineage>
</organism>
<keyword evidence="9" id="KW-0676">Redox-active center</keyword>
<comment type="subcellular location">
    <subcellularLocation>
        <location evidence="1">Membrane</location>
        <topology evidence="1">Multi-pass membrane protein</topology>
    </subcellularLocation>
</comment>
<dbReference type="EMBL" id="MGIP01000005">
    <property type="protein sequence ID" value="OGM91882.1"/>
    <property type="molecule type" value="Genomic_DNA"/>
</dbReference>
<evidence type="ECO:0000256" key="1">
    <source>
        <dbReference type="ARBA" id="ARBA00004141"/>
    </source>
</evidence>
<dbReference type="GO" id="GO:0016491">
    <property type="term" value="F:oxidoreductase activity"/>
    <property type="evidence" value="ECO:0007669"/>
    <property type="project" value="UniProtKB-KW"/>
</dbReference>
<dbReference type="GO" id="GO:0048038">
    <property type="term" value="F:quinone binding"/>
    <property type="evidence" value="ECO:0007669"/>
    <property type="project" value="UniProtKB-KW"/>
</dbReference>
<dbReference type="Pfam" id="PF07884">
    <property type="entry name" value="VKOR"/>
    <property type="match status" value="1"/>
</dbReference>
<evidence type="ECO:0000256" key="2">
    <source>
        <dbReference type="ARBA" id="ARBA00006214"/>
    </source>
</evidence>
<evidence type="ECO:0000256" key="3">
    <source>
        <dbReference type="ARBA" id="ARBA00022692"/>
    </source>
</evidence>
<name>A0A1F8DTU7_9BACT</name>
<dbReference type="GO" id="GO:0016020">
    <property type="term" value="C:membrane"/>
    <property type="evidence" value="ECO:0007669"/>
    <property type="project" value="UniProtKB-SubCell"/>
</dbReference>
<dbReference type="InterPro" id="IPR012932">
    <property type="entry name" value="VKOR"/>
</dbReference>